<gene>
    <name evidence="3" type="ORF">N5D93_22900</name>
</gene>
<organism evidence="3 4">
    <name type="scientific">Achromobacter spanius</name>
    <dbReference type="NCBI Taxonomy" id="217203"/>
    <lineage>
        <taxon>Bacteria</taxon>
        <taxon>Pseudomonadati</taxon>
        <taxon>Pseudomonadota</taxon>
        <taxon>Betaproteobacteria</taxon>
        <taxon>Burkholderiales</taxon>
        <taxon>Alcaligenaceae</taxon>
        <taxon>Achromobacter</taxon>
    </lineage>
</organism>
<evidence type="ECO:0000313" key="3">
    <source>
        <dbReference type="EMBL" id="MDH0738685.1"/>
    </source>
</evidence>
<reference evidence="3" key="1">
    <citation type="submission" date="2022-09" db="EMBL/GenBank/DDBJ databases">
        <title>Intensive care unit water sources are persistently colonized with multi-drug resistant bacteria and are the site of extensive horizontal gene transfer of antibiotic resistance genes.</title>
        <authorList>
            <person name="Diorio-Toth L."/>
        </authorList>
    </citation>
    <scope>NUCLEOTIDE SEQUENCE</scope>
    <source>
        <strain evidence="3">GD03843</strain>
    </source>
</reference>
<keyword evidence="2" id="KW-1133">Transmembrane helix</keyword>
<evidence type="ECO:0000256" key="2">
    <source>
        <dbReference type="SAM" id="Phobius"/>
    </source>
</evidence>
<evidence type="ECO:0000256" key="1">
    <source>
        <dbReference type="SAM" id="MobiDB-lite"/>
    </source>
</evidence>
<keyword evidence="2" id="KW-0812">Transmembrane</keyword>
<dbReference type="RefSeq" id="WP_279968336.1">
    <property type="nucleotide sequence ID" value="NZ_JAOCDZ010000018.1"/>
</dbReference>
<name>A0AA42S606_9BURK</name>
<feature type="region of interest" description="Disordered" evidence="1">
    <location>
        <begin position="57"/>
        <end position="78"/>
    </location>
</feature>
<evidence type="ECO:0000313" key="4">
    <source>
        <dbReference type="Proteomes" id="UP001161094"/>
    </source>
</evidence>
<dbReference type="Proteomes" id="UP001161094">
    <property type="component" value="Unassembled WGS sequence"/>
</dbReference>
<keyword evidence="2" id="KW-0472">Membrane</keyword>
<feature type="compositionally biased region" description="Polar residues" evidence="1">
    <location>
        <begin position="61"/>
        <end position="76"/>
    </location>
</feature>
<dbReference type="EMBL" id="JAOCDZ010000018">
    <property type="protein sequence ID" value="MDH0738685.1"/>
    <property type="molecule type" value="Genomic_DNA"/>
</dbReference>
<feature type="transmembrane region" description="Helical" evidence="2">
    <location>
        <begin position="33"/>
        <end position="52"/>
    </location>
</feature>
<dbReference type="AlphaFoldDB" id="A0AA42S606"/>
<feature type="transmembrane region" description="Helical" evidence="2">
    <location>
        <begin position="6"/>
        <end position="24"/>
    </location>
</feature>
<proteinExistence type="predicted"/>
<comment type="caution">
    <text evidence="3">The sequence shown here is derived from an EMBL/GenBank/DDBJ whole genome shotgun (WGS) entry which is preliminary data.</text>
</comment>
<protein>
    <submittedName>
        <fullName evidence="3">Uncharacterized protein</fullName>
    </submittedName>
</protein>
<accession>A0AA42S606</accession>
<sequence>MNLFSFLYVAAGAALLCLLGLWLVRPKAIKPEFAIAVFVAVVIASTLAAWNLDSDGPLSAESDSPQRTRSTATSQEMGGGTPVVVLDAAGLAERFYERASLAGEVNSPVDVAQDFAAQLARVLRDYEGAGILVLNKNAALAVPPLGDVTTVVAERLGLGAEK</sequence>